<dbReference type="EC" id="2.1.1.-" evidence="6"/>
<evidence type="ECO:0000313" key="7">
    <source>
        <dbReference type="Proteomes" id="UP001598300"/>
    </source>
</evidence>
<reference evidence="6 7" key="1">
    <citation type="submission" date="2024-09" db="EMBL/GenBank/DDBJ databases">
        <title>The Natural Products Discovery Center: Release of the First 8490 Sequenced Strains for Exploring Actinobacteria Biosynthetic Diversity.</title>
        <authorList>
            <person name="Kalkreuter E."/>
            <person name="Kautsar S.A."/>
            <person name="Yang D."/>
            <person name="Bader C.D."/>
            <person name="Teijaro C.N."/>
            <person name="Fluegel L."/>
            <person name="Davis C.M."/>
            <person name="Simpson J.R."/>
            <person name="Lauterbach L."/>
            <person name="Steele A.D."/>
            <person name="Gui C."/>
            <person name="Meng S."/>
            <person name="Li G."/>
            <person name="Viehrig K."/>
            <person name="Ye F."/>
            <person name="Su P."/>
            <person name="Kiefer A.F."/>
            <person name="Nichols A."/>
            <person name="Cepeda A.J."/>
            <person name="Yan W."/>
            <person name="Fan B."/>
            <person name="Jiang Y."/>
            <person name="Adhikari A."/>
            <person name="Zheng C.-J."/>
            <person name="Schuster L."/>
            <person name="Cowan T.M."/>
            <person name="Smanski M.J."/>
            <person name="Chevrette M.G."/>
            <person name="De Carvalho L.P.S."/>
            <person name="Shen B."/>
        </authorList>
    </citation>
    <scope>NUCLEOTIDE SEQUENCE [LARGE SCALE GENOMIC DNA]</scope>
    <source>
        <strain evidence="6 7">NPDC058584</strain>
    </source>
</reference>
<dbReference type="InterPro" id="IPR052190">
    <property type="entry name" value="Euk-Arch_PrmC-MTase"/>
</dbReference>
<dbReference type="GO" id="GO:0008168">
    <property type="term" value="F:methyltransferase activity"/>
    <property type="evidence" value="ECO:0007669"/>
    <property type="project" value="UniProtKB-KW"/>
</dbReference>
<evidence type="ECO:0000256" key="1">
    <source>
        <dbReference type="ARBA" id="ARBA00006149"/>
    </source>
</evidence>
<evidence type="ECO:0000256" key="4">
    <source>
        <dbReference type="ARBA" id="ARBA00022691"/>
    </source>
</evidence>
<dbReference type="SUPFAM" id="SSF53335">
    <property type="entry name" value="S-adenosyl-L-methionine-dependent methyltransferases"/>
    <property type="match status" value="1"/>
</dbReference>
<dbReference type="Pfam" id="PF05175">
    <property type="entry name" value="MTS"/>
    <property type="match status" value="1"/>
</dbReference>
<comment type="caution">
    <text evidence="6">The sequence shown here is derived from an EMBL/GenBank/DDBJ whole genome shotgun (WGS) entry which is preliminary data.</text>
</comment>
<proteinExistence type="inferred from homology"/>
<dbReference type="InterPro" id="IPR002052">
    <property type="entry name" value="DNA_methylase_N6_adenine_CS"/>
</dbReference>
<dbReference type="InterPro" id="IPR007848">
    <property type="entry name" value="Small_mtfrase_dom"/>
</dbReference>
<evidence type="ECO:0000256" key="3">
    <source>
        <dbReference type="ARBA" id="ARBA00022679"/>
    </source>
</evidence>
<dbReference type="PANTHER" id="PTHR45875:SF1">
    <property type="entry name" value="METHYLTRANSFERASE N6AMT1"/>
    <property type="match status" value="1"/>
</dbReference>
<evidence type="ECO:0000313" key="6">
    <source>
        <dbReference type="EMBL" id="MFD3957034.1"/>
    </source>
</evidence>
<protein>
    <submittedName>
        <fullName evidence="6">HemK2/MTQ2 family protein methyltransferase</fullName>
        <ecNumber evidence="6">2.1.1.-</ecNumber>
    </submittedName>
</protein>
<name>A0ABW6DVT1_9ACTN</name>
<sequence>MTDDSHVLEVPVSAAVPTLTAPGRPGVRTLPGVYAPQHDTLLLLRALARETVRPGSDVIDLGTGSGLLAVAAARRGARVTAVDVGRRAVLTARLNARLARQRVTVHRGDLADPVPGRTYDLVLSNPPYVPSPLGPPPRRGNARAWDAGHDGRAVVDRICDAAPYLLRRSGVLLMVHSELTGTEETLRRLSRGGLKAAVSDTADVPFGPVLLSRLSWLRGRGLLGEHTDKEKLVVIRAEQP</sequence>
<dbReference type="InterPro" id="IPR004557">
    <property type="entry name" value="PrmC-related"/>
</dbReference>
<dbReference type="PROSITE" id="PS00092">
    <property type="entry name" value="N6_MTASE"/>
    <property type="match status" value="1"/>
</dbReference>
<organism evidence="6 7">
    <name type="scientific">Streptomyces bacillaris</name>
    <dbReference type="NCBI Taxonomy" id="68179"/>
    <lineage>
        <taxon>Bacteria</taxon>
        <taxon>Bacillati</taxon>
        <taxon>Actinomycetota</taxon>
        <taxon>Actinomycetes</taxon>
        <taxon>Kitasatosporales</taxon>
        <taxon>Streptomycetaceae</taxon>
        <taxon>Streptomyces</taxon>
    </lineage>
</organism>
<comment type="similarity">
    <text evidence="1">Belongs to the eukaryotic/archaeal PrmC-related family.</text>
</comment>
<keyword evidence="4" id="KW-0949">S-adenosyl-L-methionine</keyword>
<accession>A0ABW6DVT1</accession>
<gene>
    <name evidence="6" type="ORF">ACFWR3_13250</name>
</gene>
<dbReference type="InterPro" id="IPR029063">
    <property type="entry name" value="SAM-dependent_MTases_sf"/>
</dbReference>
<dbReference type="RefSeq" id="WP_244209843.1">
    <property type="nucleotide sequence ID" value="NZ_JBHVRE010000007.1"/>
</dbReference>
<dbReference type="GO" id="GO:0032259">
    <property type="term" value="P:methylation"/>
    <property type="evidence" value="ECO:0007669"/>
    <property type="project" value="UniProtKB-KW"/>
</dbReference>
<dbReference type="CDD" id="cd02440">
    <property type="entry name" value="AdoMet_MTases"/>
    <property type="match status" value="1"/>
</dbReference>
<keyword evidence="2 6" id="KW-0489">Methyltransferase</keyword>
<dbReference type="NCBIfam" id="TIGR00537">
    <property type="entry name" value="hemK_rel_arch"/>
    <property type="match status" value="1"/>
</dbReference>
<evidence type="ECO:0000256" key="2">
    <source>
        <dbReference type="ARBA" id="ARBA00022603"/>
    </source>
</evidence>
<dbReference type="Proteomes" id="UP001598300">
    <property type="component" value="Unassembled WGS sequence"/>
</dbReference>
<feature type="domain" description="Methyltransferase small" evidence="5">
    <location>
        <begin position="27"/>
        <end position="128"/>
    </location>
</feature>
<dbReference type="EMBL" id="JBHXPM010000010">
    <property type="protein sequence ID" value="MFD3957034.1"/>
    <property type="molecule type" value="Genomic_DNA"/>
</dbReference>
<dbReference type="PANTHER" id="PTHR45875">
    <property type="entry name" value="METHYLTRANSFERASE N6AMT1"/>
    <property type="match status" value="1"/>
</dbReference>
<evidence type="ECO:0000259" key="5">
    <source>
        <dbReference type="Pfam" id="PF05175"/>
    </source>
</evidence>
<keyword evidence="3 6" id="KW-0808">Transferase</keyword>
<keyword evidence="7" id="KW-1185">Reference proteome</keyword>
<dbReference type="Gene3D" id="3.40.50.150">
    <property type="entry name" value="Vaccinia Virus protein VP39"/>
    <property type="match status" value="1"/>
</dbReference>